<dbReference type="Proteomes" id="UP001557484">
    <property type="component" value="Unassembled WGS sequence"/>
</dbReference>
<evidence type="ECO:0000313" key="3">
    <source>
        <dbReference type="Proteomes" id="UP001557484"/>
    </source>
</evidence>
<accession>A0ABV3TWA3</accession>
<feature type="transmembrane region" description="Helical" evidence="1">
    <location>
        <begin position="6"/>
        <end position="26"/>
    </location>
</feature>
<evidence type="ECO:0000256" key="1">
    <source>
        <dbReference type="SAM" id="Phobius"/>
    </source>
</evidence>
<comment type="caution">
    <text evidence="2">The sequence shown here is derived from an EMBL/GenBank/DDBJ whole genome shotgun (WGS) entry which is preliminary data.</text>
</comment>
<dbReference type="EMBL" id="JBFRYB010000001">
    <property type="protein sequence ID" value="MEX1665457.1"/>
    <property type="molecule type" value="Genomic_DNA"/>
</dbReference>
<keyword evidence="1" id="KW-0472">Membrane</keyword>
<name>A0ABV3TWA3_9GAMM</name>
<organism evidence="2 3">
    <name type="scientific">Zhongshania arctica</name>
    <dbReference type="NCBI Taxonomy" id="3238302"/>
    <lineage>
        <taxon>Bacteria</taxon>
        <taxon>Pseudomonadati</taxon>
        <taxon>Pseudomonadota</taxon>
        <taxon>Gammaproteobacteria</taxon>
        <taxon>Cellvibrionales</taxon>
        <taxon>Spongiibacteraceae</taxon>
        <taxon>Zhongshania</taxon>
    </lineage>
</organism>
<reference evidence="2 3" key="1">
    <citation type="journal article" date="2011" name="Int. J. Syst. Evol. Microbiol.">
        <title>Zhongshania antarctica gen. nov., sp. nov. and Zhongshania guokunii sp. nov., gammaproteobacteria respectively isolated from coastal attached (fast) ice and surface seawater of the Antarctic.</title>
        <authorList>
            <person name="Li H.J."/>
            <person name="Zhang X.Y."/>
            <person name="Chen C.X."/>
            <person name="Zhang Y.J."/>
            <person name="Gao Z.M."/>
            <person name="Yu Y."/>
            <person name="Chen X.L."/>
            <person name="Chen B."/>
            <person name="Zhang Y.Z."/>
        </authorList>
    </citation>
    <scope>NUCLEOTIDE SEQUENCE [LARGE SCALE GENOMIC DNA]</scope>
    <source>
        <strain evidence="2 3">R06B22</strain>
    </source>
</reference>
<sequence>MDQDSLRAISTLLIFLAFVGLTISVYRKRNSYYDDAANLPFVEDGEDDLKKTPNGDKND</sequence>
<gene>
    <name evidence="2" type="ORF">AB4875_08135</name>
</gene>
<keyword evidence="1" id="KW-1133">Transmembrane helix</keyword>
<protein>
    <submittedName>
        <fullName evidence="2">Cbb3-type cytochrome oxidase subunit 3</fullName>
    </submittedName>
</protein>
<dbReference type="RefSeq" id="WP_368375560.1">
    <property type="nucleotide sequence ID" value="NZ_JBFRYB010000001.1"/>
</dbReference>
<evidence type="ECO:0000313" key="2">
    <source>
        <dbReference type="EMBL" id="MEX1665457.1"/>
    </source>
</evidence>
<proteinExistence type="predicted"/>
<keyword evidence="1" id="KW-0812">Transmembrane</keyword>
<keyword evidence="3" id="KW-1185">Reference proteome</keyword>